<dbReference type="OrthoDB" id="2873785at2759"/>
<evidence type="ECO:0000313" key="4">
    <source>
        <dbReference type="Proteomes" id="UP000807469"/>
    </source>
</evidence>
<name>A0A9P6CKY6_9AGAR</name>
<evidence type="ECO:0000256" key="1">
    <source>
        <dbReference type="SAM" id="MobiDB-lite"/>
    </source>
</evidence>
<gene>
    <name evidence="3" type="ORF">BDN70DRAFT_939523</name>
    <name evidence="2" type="ORF">BDN70DRAFT_939644</name>
</gene>
<evidence type="ECO:0008006" key="5">
    <source>
        <dbReference type="Google" id="ProtNLM"/>
    </source>
</evidence>
<protein>
    <recommendedName>
        <fullName evidence="5">BTB domain-containing protein</fullName>
    </recommendedName>
</protein>
<organism evidence="2 4">
    <name type="scientific">Pholiota conissans</name>
    <dbReference type="NCBI Taxonomy" id="109636"/>
    <lineage>
        <taxon>Eukaryota</taxon>
        <taxon>Fungi</taxon>
        <taxon>Dikarya</taxon>
        <taxon>Basidiomycota</taxon>
        <taxon>Agaricomycotina</taxon>
        <taxon>Agaricomycetes</taxon>
        <taxon>Agaricomycetidae</taxon>
        <taxon>Agaricales</taxon>
        <taxon>Agaricineae</taxon>
        <taxon>Strophariaceae</taxon>
        <taxon>Pholiota</taxon>
    </lineage>
</organism>
<reference evidence="2" key="1">
    <citation type="submission" date="2020-11" db="EMBL/GenBank/DDBJ databases">
        <authorList>
            <consortium name="DOE Joint Genome Institute"/>
            <person name="Ahrendt S."/>
            <person name="Riley R."/>
            <person name="Andreopoulos W."/>
            <person name="Labutti K."/>
            <person name="Pangilinan J."/>
            <person name="Ruiz-Duenas F.J."/>
            <person name="Barrasa J.M."/>
            <person name="Sanchez-Garcia M."/>
            <person name="Camarero S."/>
            <person name="Miyauchi S."/>
            <person name="Serrano A."/>
            <person name="Linde D."/>
            <person name="Babiker R."/>
            <person name="Drula E."/>
            <person name="Ayuso-Fernandez I."/>
            <person name="Pacheco R."/>
            <person name="Padilla G."/>
            <person name="Ferreira P."/>
            <person name="Barriuso J."/>
            <person name="Kellner H."/>
            <person name="Castanera R."/>
            <person name="Alfaro M."/>
            <person name="Ramirez L."/>
            <person name="Pisabarro A.G."/>
            <person name="Kuo A."/>
            <person name="Tritt A."/>
            <person name="Lipzen A."/>
            <person name="He G."/>
            <person name="Yan M."/>
            <person name="Ng V."/>
            <person name="Cullen D."/>
            <person name="Martin F."/>
            <person name="Rosso M.-N."/>
            <person name="Henrissat B."/>
            <person name="Hibbett D."/>
            <person name="Martinez A.T."/>
            <person name="Grigoriev I.V."/>
        </authorList>
    </citation>
    <scope>NUCLEOTIDE SEQUENCE</scope>
    <source>
        <strain evidence="2">CIRM-BRFM 674</strain>
    </source>
</reference>
<comment type="caution">
    <text evidence="2">The sequence shown here is derived from an EMBL/GenBank/DDBJ whole genome shotgun (WGS) entry which is preliminary data.</text>
</comment>
<feature type="region of interest" description="Disordered" evidence="1">
    <location>
        <begin position="1"/>
        <end position="24"/>
    </location>
</feature>
<evidence type="ECO:0000313" key="2">
    <source>
        <dbReference type="EMBL" id="KAF9470511.1"/>
    </source>
</evidence>
<accession>A0A9P6CKY6</accession>
<feature type="compositionally biased region" description="Basic and acidic residues" evidence="1">
    <location>
        <begin position="1"/>
        <end position="11"/>
    </location>
</feature>
<dbReference type="AlphaFoldDB" id="A0A9P6CKY6"/>
<evidence type="ECO:0000313" key="3">
    <source>
        <dbReference type="EMBL" id="KAF9470661.1"/>
    </source>
</evidence>
<sequence length="262" mass="29866">MTTNVDEHGKAPDATTEAQKLNDNNQVVLRNRNAQGGFMTKDKEYWIPGDFLIFEVENTLFRVLKHHFIKSRFFLAMLEPPKVFFEEDATARLGHSLRNVTVKEFRSFLDVLGAYPQPPNKNLISGMSKDELTAILKLSTMWHFPDHRQAVIAQLSRILYETSKIEIGIKYRIAAFLNSGIEYMITRSEQIMDEEAVLIGPLVTVALFRLRETWKSLRKAERTDAKLRGLITGEGSLSSQLKAIGEDERRFNELSVEATSSS</sequence>
<dbReference type="Proteomes" id="UP000807469">
    <property type="component" value="Unassembled WGS sequence"/>
</dbReference>
<dbReference type="EMBL" id="MU155959">
    <property type="protein sequence ID" value="KAF9470511.1"/>
    <property type="molecule type" value="Genomic_DNA"/>
</dbReference>
<proteinExistence type="predicted"/>
<keyword evidence="4" id="KW-1185">Reference proteome</keyword>
<dbReference type="EMBL" id="MU155888">
    <property type="protein sequence ID" value="KAF9470661.1"/>
    <property type="molecule type" value="Genomic_DNA"/>
</dbReference>